<dbReference type="InterPro" id="IPR013257">
    <property type="entry name" value="SRI"/>
</dbReference>
<feature type="domain" description="AWS" evidence="16">
    <location>
        <begin position="618"/>
        <end position="671"/>
    </location>
</feature>
<dbReference type="EMBL" id="CAJNOC010000049">
    <property type="protein sequence ID" value="CAF0709874.1"/>
    <property type="molecule type" value="Genomic_DNA"/>
</dbReference>
<evidence type="ECO:0000313" key="18">
    <source>
        <dbReference type="Proteomes" id="UP000663879"/>
    </source>
</evidence>
<feature type="compositionally biased region" description="Basic residues" evidence="12">
    <location>
        <begin position="69"/>
        <end position="93"/>
    </location>
</feature>
<comment type="subcellular location">
    <subcellularLocation>
        <location evidence="2">Chromosome</location>
    </subcellularLocation>
    <subcellularLocation>
        <location evidence="1">Nucleus</location>
    </subcellularLocation>
</comment>
<evidence type="ECO:0000256" key="9">
    <source>
        <dbReference type="ARBA" id="ARBA00023163"/>
    </source>
</evidence>
<feature type="region of interest" description="Disordered" evidence="12">
    <location>
        <begin position="824"/>
        <end position="873"/>
    </location>
</feature>
<feature type="region of interest" description="Disordered" evidence="12">
    <location>
        <begin position="149"/>
        <end position="175"/>
    </location>
</feature>
<keyword evidence="4" id="KW-0158">Chromosome</keyword>
<evidence type="ECO:0000256" key="3">
    <source>
        <dbReference type="ARBA" id="ARBA00012178"/>
    </source>
</evidence>
<keyword evidence="8" id="KW-0805">Transcription regulation</keyword>
<dbReference type="InterPro" id="IPR001202">
    <property type="entry name" value="WW_dom"/>
</dbReference>
<evidence type="ECO:0000259" key="14">
    <source>
        <dbReference type="PROSITE" id="PS50280"/>
    </source>
</evidence>
<dbReference type="PROSITE" id="PS51215">
    <property type="entry name" value="AWS"/>
    <property type="match status" value="1"/>
</dbReference>
<gene>
    <name evidence="17" type="ORF">OXX778_LOCUS876</name>
</gene>
<dbReference type="GO" id="GO:0005694">
    <property type="term" value="C:chromosome"/>
    <property type="evidence" value="ECO:0007669"/>
    <property type="project" value="UniProtKB-SubCell"/>
</dbReference>
<dbReference type="InterPro" id="IPR003616">
    <property type="entry name" value="Post-SET_dom"/>
</dbReference>
<dbReference type="SMART" id="SM00317">
    <property type="entry name" value="SET"/>
    <property type="match status" value="1"/>
</dbReference>
<reference evidence="17" key="1">
    <citation type="submission" date="2021-02" db="EMBL/GenBank/DDBJ databases">
        <authorList>
            <person name="Nowell W R."/>
        </authorList>
    </citation>
    <scope>NUCLEOTIDE SEQUENCE</scope>
    <source>
        <strain evidence="17">Ploen Becks lab</strain>
    </source>
</reference>
<dbReference type="Pfam" id="PF17907">
    <property type="entry name" value="AWS"/>
    <property type="match status" value="1"/>
</dbReference>
<dbReference type="SUPFAM" id="SSF51045">
    <property type="entry name" value="WW domain"/>
    <property type="match status" value="1"/>
</dbReference>
<feature type="compositionally biased region" description="Basic residues" evidence="12">
    <location>
        <begin position="861"/>
        <end position="872"/>
    </location>
</feature>
<dbReference type="EC" id="2.1.1.359" evidence="3"/>
<dbReference type="OrthoDB" id="422362at2759"/>
<dbReference type="Pfam" id="PF00397">
    <property type="entry name" value="WW"/>
    <property type="match status" value="1"/>
</dbReference>
<dbReference type="PANTHER" id="PTHR46711:SF1">
    <property type="entry name" value="HISTONE-LYSINE N-METHYLTRANSFERASE SETD2"/>
    <property type="match status" value="1"/>
</dbReference>
<feature type="compositionally biased region" description="Basic residues" evidence="12">
    <location>
        <begin position="421"/>
        <end position="440"/>
    </location>
</feature>
<feature type="compositionally biased region" description="Polar residues" evidence="12">
    <location>
        <begin position="111"/>
        <end position="130"/>
    </location>
</feature>
<dbReference type="InterPro" id="IPR006560">
    <property type="entry name" value="AWS_dom"/>
</dbReference>
<keyword evidence="9" id="KW-0804">Transcription</keyword>
<dbReference type="GO" id="GO:0140955">
    <property type="term" value="F:histone H3K36 trimethyltransferase activity"/>
    <property type="evidence" value="ECO:0007669"/>
    <property type="project" value="UniProtKB-EC"/>
</dbReference>
<dbReference type="SMART" id="SM00456">
    <property type="entry name" value="WW"/>
    <property type="match status" value="1"/>
</dbReference>
<dbReference type="InterPro" id="IPR042294">
    <property type="entry name" value="SETD2_animal"/>
</dbReference>
<dbReference type="PROSITE" id="PS01159">
    <property type="entry name" value="WW_DOMAIN_1"/>
    <property type="match status" value="1"/>
</dbReference>
<keyword evidence="10" id="KW-0539">Nucleus</keyword>
<dbReference type="CDD" id="cd19172">
    <property type="entry name" value="SET_SETD2"/>
    <property type="match status" value="1"/>
</dbReference>
<dbReference type="InterPro" id="IPR044437">
    <property type="entry name" value="SETD2/Set2_SET"/>
</dbReference>
<sequence>MEPSNEEYRLDDEIEEYFREVPKRLSSIVTLVKKPENETIFVDQIKLTDDIFNLNSLDKDEYMLNIYKKYKKNSKSKRKHKKSKKSRKKKRKKDSTSPRNERKISSKRNRSPSLNYQGNHSNITESISNVSSEQSFNKSIKIENKNEKETFDQHLITPSLPNSDKKDELSSSRRESLENRLEKFTFPQTINQLNINLNLGDQQNNQIKPIVNHFNTFNQSYNQFYNFNRFDQYNFINHNSKKSNNLIVIEPKKEELASTENNLNQDSYLNKSLDLKTDVNLETIPMDLSNNDDEIVANKDFVKYDEKNFKKQDKIEDFIQKNFENIDNKIQVVENCNSKDKILEEKTNKIHSNNEEDFEALRNKFRMQLEERLFDKNDKKLLDELRREQYRYERRTRNDSIEEKRNNSESDLEDKNESKKYKNKKSKDRSKHRGRHHKSSHERERHLSTHKNRSSKKERKKYKRHKDEEEDDDDDEDNDEIKESIMDTLDDLANSLRRSSRIKVIETKKQYTKELEIAEKVKKLSTVIVENTQDSETNDAKDTTNDLQTTSEIVFHDSPSKSIMSAKSENSEPISLSKTTSEISLDTKLEKFEWPSGYEQIDENFYLCTRNNNKNKESKKMICDCTYSEQERQLGLLACGGDCLNRMLLIECGNRCPCGEFCTNRNFKQKNNAKMIPFKTVNKGWGLKIATDLKSETFLIEYVGEVIDLKEFKKRCEKYSEQNNQHFYFMALQNDLFIDATKKGNISRFFNHSCDPNCETQKWTVNGELRVGFFTRRPVKANEELTFDYQFQTVGKKQQKCYCGSEKCRGYLGASSNNQSNQLNYIWDSDSEDGSSEDHSTSDKSQSENDSEIEDKENKSISKRNKVRKNRNKKDYDLNRQIKSIQTLSNKENVLKLCQLMFRTENLDMRLDILDLLLNTRAEISLRLFMDYHGLKLLWSWMIDIDNKNDSFEHLECKLKILDVLSMLSIKNRSILEECKLLVIVKRWSETELKPNYQNIHQFDKNSQDIDIKNWTELLLKNLLDVVFEESEKKNEENYMELTRLFEQLKLKAKILYDEWNSLKVAFKIPKKQQIEERKEHERELNEFSKDPDNFKIDDKQHHSFNNYNQSYSNYSSSYKNSFKFRHNKFYNPFNRPFRFNRITNNLSTSNLTKEQRRQLFEQRVREEERAAAEAAEKAAAEEAEAKAKFQQTNQELKWIYDSQKNQWIQTYVPVNNQVNFQPYGYPHVTNSVQTFQYNYNTYQLSGVPPPIPPPPAPQSTSNSNEILTKINITESSLKNLQQAVQQFAHSTQKTPKKNTPEKKVPLSASKHRSLAAIAAKLPPGWKCKRNNKGFVYYYNLKTKKTQWNFPKITKSTTTSKPKLTAENNTKQEENIELKSASDSKVTEPDKISPTITSTTSEKIDNDLTKSNGSEAASASGSVSTSSNTFKMYRDQFREKLSKLIIKLLEPFLKKDCKYGHIRNNDDFKHLARKFTHTIMEKEISRTTNLEGLDLDKRIKLKAQDYVWKYMQRFRDGYLRSMDT</sequence>
<feature type="compositionally biased region" description="Basic and acidic residues" evidence="12">
    <location>
        <begin position="1370"/>
        <end position="1391"/>
    </location>
</feature>
<evidence type="ECO:0000259" key="13">
    <source>
        <dbReference type="PROSITE" id="PS50020"/>
    </source>
</evidence>
<dbReference type="PANTHER" id="PTHR46711">
    <property type="entry name" value="HISTONE-LYSINE N-METHYLTRANSFERASE SETD2"/>
    <property type="match status" value="1"/>
</dbReference>
<dbReference type="Gene3D" id="2.170.270.10">
    <property type="entry name" value="SET domain"/>
    <property type="match status" value="1"/>
</dbReference>
<feature type="domain" description="WW" evidence="13">
    <location>
        <begin position="1320"/>
        <end position="1353"/>
    </location>
</feature>
<evidence type="ECO:0000259" key="16">
    <source>
        <dbReference type="PROSITE" id="PS51215"/>
    </source>
</evidence>
<feature type="compositionally biased region" description="Basic and acidic residues" evidence="12">
    <location>
        <begin position="836"/>
        <end position="847"/>
    </location>
</feature>
<keyword evidence="7" id="KW-0949">S-adenosyl-L-methionine</keyword>
<proteinExistence type="predicted"/>
<evidence type="ECO:0000256" key="11">
    <source>
        <dbReference type="SAM" id="Coils"/>
    </source>
</evidence>
<dbReference type="Gene3D" id="1.10.1740.100">
    <property type="entry name" value="Set2, Rpb1 interacting domain"/>
    <property type="match status" value="1"/>
</dbReference>
<dbReference type="InterPro" id="IPR038190">
    <property type="entry name" value="SRI_sf"/>
</dbReference>
<feature type="region of interest" description="Disordered" evidence="12">
    <location>
        <begin position="1290"/>
        <end position="1310"/>
    </location>
</feature>
<dbReference type="GO" id="GO:0005634">
    <property type="term" value="C:nucleus"/>
    <property type="evidence" value="ECO:0007669"/>
    <property type="project" value="UniProtKB-SubCell"/>
</dbReference>
<dbReference type="Gene3D" id="2.20.70.10">
    <property type="match status" value="1"/>
</dbReference>
<evidence type="ECO:0000256" key="5">
    <source>
        <dbReference type="ARBA" id="ARBA00022603"/>
    </source>
</evidence>
<evidence type="ECO:0000256" key="8">
    <source>
        <dbReference type="ARBA" id="ARBA00023015"/>
    </source>
</evidence>
<keyword evidence="6" id="KW-0808">Transferase</keyword>
<dbReference type="PROSITE" id="PS50280">
    <property type="entry name" value="SET"/>
    <property type="match status" value="1"/>
</dbReference>
<dbReference type="Proteomes" id="UP000663879">
    <property type="component" value="Unassembled WGS sequence"/>
</dbReference>
<feature type="compositionally biased region" description="Low complexity" evidence="12">
    <location>
        <begin position="1411"/>
        <end position="1426"/>
    </location>
</feature>
<feature type="domain" description="Post-SET" evidence="15">
    <location>
        <begin position="797"/>
        <end position="813"/>
    </location>
</feature>
<dbReference type="SMART" id="SM00570">
    <property type="entry name" value="AWS"/>
    <property type="match status" value="1"/>
</dbReference>
<dbReference type="Pfam" id="PF00856">
    <property type="entry name" value="SET"/>
    <property type="match status" value="1"/>
</dbReference>
<dbReference type="SMART" id="SM00508">
    <property type="entry name" value="PostSET"/>
    <property type="match status" value="1"/>
</dbReference>
<keyword evidence="5" id="KW-0489">Methyltransferase</keyword>
<evidence type="ECO:0000256" key="2">
    <source>
        <dbReference type="ARBA" id="ARBA00004286"/>
    </source>
</evidence>
<feature type="domain" description="SET" evidence="14">
    <location>
        <begin position="673"/>
        <end position="790"/>
    </location>
</feature>
<organism evidence="17 18">
    <name type="scientific">Brachionus calyciflorus</name>
    <dbReference type="NCBI Taxonomy" id="104777"/>
    <lineage>
        <taxon>Eukaryota</taxon>
        <taxon>Metazoa</taxon>
        <taxon>Spiralia</taxon>
        <taxon>Gnathifera</taxon>
        <taxon>Rotifera</taxon>
        <taxon>Eurotatoria</taxon>
        <taxon>Monogononta</taxon>
        <taxon>Pseudotrocha</taxon>
        <taxon>Ploima</taxon>
        <taxon>Brachionidae</taxon>
        <taxon>Brachionus</taxon>
    </lineage>
</organism>
<dbReference type="PROSITE" id="PS50868">
    <property type="entry name" value="POST_SET"/>
    <property type="match status" value="1"/>
</dbReference>
<feature type="compositionally biased region" description="Basic and acidic residues" evidence="12">
    <location>
        <begin position="399"/>
        <end position="420"/>
    </location>
</feature>
<dbReference type="PROSITE" id="PS50020">
    <property type="entry name" value="WW_DOMAIN_2"/>
    <property type="match status" value="1"/>
</dbReference>
<feature type="compositionally biased region" description="Acidic residues" evidence="12">
    <location>
        <begin position="468"/>
        <end position="479"/>
    </location>
</feature>
<name>A0A813LXW2_9BILA</name>
<evidence type="ECO:0000259" key="15">
    <source>
        <dbReference type="PROSITE" id="PS50868"/>
    </source>
</evidence>
<feature type="region of interest" description="Disordered" evidence="12">
    <location>
        <begin position="399"/>
        <end position="479"/>
    </location>
</feature>
<comment type="caution">
    <text evidence="17">The sequence shown here is derived from an EMBL/GenBank/DDBJ whole genome shotgun (WGS) entry which is preliminary data.</text>
</comment>
<keyword evidence="18" id="KW-1185">Reference proteome</keyword>
<dbReference type="InterPro" id="IPR036020">
    <property type="entry name" value="WW_dom_sf"/>
</dbReference>
<feature type="compositionally biased region" description="Low complexity" evidence="12">
    <location>
        <begin position="1353"/>
        <end position="1363"/>
    </location>
</feature>
<protein>
    <recommendedName>
        <fullName evidence="3">[histone H3]-lysine(36) N-trimethyltransferase</fullName>
        <ecNumber evidence="3">2.1.1.359</ecNumber>
    </recommendedName>
</protein>
<evidence type="ECO:0000256" key="1">
    <source>
        <dbReference type="ARBA" id="ARBA00004123"/>
    </source>
</evidence>
<feature type="region of interest" description="Disordered" evidence="12">
    <location>
        <begin position="1353"/>
        <end position="1426"/>
    </location>
</feature>
<evidence type="ECO:0000256" key="10">
    <source>
        <dbReference type="ARBA" id="ARBA00023242"/>
    </source>
</evidence>
<evidence type="ECO:0000256" key="7">
    <source>
        <dbReference type="ARBA" id="ARBA00022691"/>
    </source>
</evidence>
<dbReference type="Pfam" id="PF08236">
    <property type="entry name" value="SRI"/>
    <property type="match status" value="1"/>
</dbReference>
<dbReference type="CDD" id="cd00201">
    <property type="entry name" value="WW"/>
    <property type="match status" value="1"/>
</dbReference>
<evidence type="ECO:0000256" key="4">
    <source>
        <dbReference type="ARBA" id="ARBA00022454"/>
    </source>
</evidence>
<dbReference type="InterPro" id="IPR001214">
    <property type="entry name" value="SET_dom"/>
</dbReference>
<feature type="coiled-coil region" evidence="11">
    <location>
        <begin position="1158"/>
        <end position="1196"/>
    </location>
</feature>
<feature type="region of interest" description="Disordered" evidence="12">
    <location>
        <begin position="69"/>
        <end position="130"/>
    </location>
</feature>
<dbReference type="GO" id="GO:0032259">
    <property type="term" value="P:methylation"/>
    <property type="evidence" value="ECO:0007669"/>
    <property type="project" value="UniProtKB-KW"/>
</dbReference>
<feature type="compositionally biased region" description="Basic and acidic residues" evidence="12">
    <location>
        <begin position="163"/>
        <end position="175"/>
    </location>
</feature>
<evidence type="ECO:0000313" key="17">
    <source>
        <dbReference type="EMBL" id="CAF0709874.1"/>
    </source>
</evidence>
<dbReference type="InterPro" id="IPR046341">
    <property type="entry name" value="SET_dom_sf"/>
</dbReference>
<dbReference type="GO" id="GO:0006355">
    <property type="term" value="P:regulation of DNA-templated transcription"/>
    <property type="evidence" value="ECO:0007669"/>
    <property type="project" value="InterPro"/>
</dbReference>
<evidence type="ECO:0000256" key="6">
    <source>
        <dbReference type="ARBA" id="ARBA00022679"/>
    </source>
</evidence>
<accession>A0A813LXW2</accession>
<dbReference type="SUPFAM" id="SSF82199">
    <property type="entry name" value="SET domain"/>
    <property type="match status" value="1"/>
</dbReference>
<keyword evidence="11" id="KW-0175">Coiled coil</keyword>
<evidence type="ECO:0000256" key="12">
    <source>
        <dbReference type="SAM" id="MobiDB-lite"/>
    </source>
</evidence>
<feature type="compositionally biased region" description="Basic and acidic residues" evidence="12">
    <location>
        <begin position="94"/>
        <end position="104"/>
    </location>
</feature>
<feature type="compositionally biased region" description="Basic residues" evidence="12">
    <location>
        <begin position="448"/>
        <end position="464"/>
    </location>
</feature>